<protein>
    <recommendedName>
        <fullName evidence="4">Pantoate--beta-alanine ligase</fullName>
        <ecNumber evidence="3">6.3.2.1</ecNumber>
    </recommendedName>
    <alternativeName>
        <fullName evidence="10">Pantoate-activating enzyme</fullName>
    </alternativeName>
    <alternativeName>
        <fullName evidence="9">Pantothenate synthetase</fullName>
    </alternativeName>
</protein>
<dbReference type="GO" id="GO:0004592">
    <property type="term" value="F:pantoate-beta-alanine ligase activity"/>
    <property type="evidence" value="ECO:0007669"/>
    <property type="project" value="UniProtKB-EC"/>
</dbReference>
<dbReference type="Pfam" id="PF02569">
    <property type="entry name" value="Pantoate_ligase"/>
    <property type="match status" value="1"/>
</dbReference>
<comment type="caution">
    <text evidence="13">The sequence shown here is derived from an EMBL/GenBank/DDBJ whole genome shotgun (WGS) entry which is preliminary data.</text>
</comment>
<keyword evidence="5" id="KW-0436">Ligase</keyword>
<evidence type="ECO:0000256" key="1">
    <source>
        <dbReference type="ARBA" id="ARBA00004990"/>
    </source>
</evidence>
<keyword evidence="7" id="KW-0547">Nucleotide-binding</keyword>
<dbReference type="OrthoDB" id="2020436at2759"/>
<organism evidence="13 14">
    <name type="scientific">Saccharomyces cerevisiae (strain AWRI1631)</name>
    <name type="common">Baker's yeast</name>
    <dbReference type="NCBI Taxonomy" id="545124"/>
    <lineage>
        <taxon>Eukaryota</taxon>
        <taxon>Fungi</taxon>
        <taxon>Dikarya</taxon>
        <taxon>Ascomycota</taxon>
        <taxon>Saccharomycotina</taxon>
        <taxon>Saccharomycetes</taxon>
        <taxon>Saccharomycetales</taxon>
        <taxon>Saccharomycetaceae</taxon>
        <taxon>Saccharomyces</taxon>
    </lineage>
</organism>
<evidence type="ECO:0000256" key="8">
    <source>
        <dbReference type="ARBA" id="ARBA00022840"/>
    </source>
</evidence>
<evidence type="ECO:0000313" key="13">
    <source>
        <dbReference type="EMBL" id="EDZ71581.1"/>
    </source>
</evidence>
<dbReference type="EC" id="6.3.2.1" evidence="3"/>
<evidence type="ECO:0000256" key="10">
    <source>
        <dbReference type="ARBA" id="ARBA00032806"/>
    </source>
</evidence>
<evidence type="ECO:0000256" key="2">
    <source>
        <dbReference type="ARBA" id="ARBA00009256"/>
    </source>
</evidence>
<evidence type="ECO:0000256" key="9">
    <source>
        <dbReference type="ARBA" id="ARBA00029902"/>
    </source>
</evidence>
<dbReference type="FunFam" id="3.40.50.620:FF:000013">
    <property type="entry name" value="Pantothenate synthetase"/>
    <property type="match status" value="1"/>
</dbReference>
<dbReference type="InterPro" id="IPR014729">
    <property type="entry name" value="Rossmann-like_a/b/a_fold"/>
</dbReference>
<dbReference type="SUPFAM" id="SSF52374">
    <property type="entry name" value="Nucleotidylyl transferase"/>
    <property type="match status" value="1"/>
</dbReference>
<dbReference type="Gene3D" id="3.40.50.620">
    <property type="entry name" value="HUPs"/>
    <property type="match status" value="1"/>
</dbReference>
<keyword evidence="12" id="KW-0812">Transmembrane</keyword>
<evidence type="ECO:0000256" key="5">
    <source>
        <dbReference type="ARBA" id="ARBA00022598"/>
    </source>
</evidence>
<evidence type="ECO:0000313" key="14">
    <source>
        <dbReference type="Proteomes" id="UP000008988"/>
    </source>
</evidence>
<dbReference type="Gene3D" id="3.30.1300.10">
    <property type="entry name" value="Pantoate-beta-alanine ligase, C-terminal domain"/>
    <property type="match status" value="1"/>
</dbReference>
<dbReference type="PANTHER" id="PTHR21299:SF1">
    <property type="entry name" value="PANTOATE--BETA-ALANINE LIGASE"/>
    <property type="match status" value="1"/>
</dbReference>
<dbReference type="CDD" id="cd00560">
    <property type="entry name" value="PanC"/>
    <property type="match status" value="1"/>
</dbReference>
<comment type="similarity">
    <text evidence="2">Belongs to the pantothenate synthetase family.</text>
</comment>
<proteinExistence type="inferred from homology"/>
<dbReference type="GO" id="GO:0005524">
    <property type="term" value="F:ATP binding"/>
    <property type="evidence" value="ECO:0007669"/>
    <property type="project" value="UniProtKB-KW"/>
</dbReference>
<comment type="catalytic activity">
    <reaction evidence="11">
        <text>(R)-pantoate + beta-alanine + ATP = (R)-pantothenate + AMP + diphosphate + H(+)</text>
        <dbReference type="Rhea" id="RHEA:10912"/>
        <dbReference type="ChEBI" id="CHEBI:15378"/>
        <dbReference type="ChEBI" id="CHEBI:15980"/>
        <dbReference type="ChEBI" id="CHEBI:29032"/>
        <dbReference type="ChEBI" id="CHEBI:30616"/>
        <dbReference type="ChEBI" id="CHEBI:33019"/>
        <dbReference type="ChEBI" id="CHEBI:57966"/>
        <dbReference type="ChEBI" id="CHEBI:456215"/>
        <dbReference type="EC" id="6.3.2.1"/>
    </reaction>
</comment>
<dbReference type="InterPro" id="IPR042176">
    <property type="entry name" value="Pantoate_ligase_C"/>
</dbReference>
<evidence type="ECO:0000256" key="7">
    <source>
        <dbReference type="ARBA" id="ARBA00022741"/>
    </source>
</evidence>
<gene>
    <name evidence="13" type="ORF">AWRI1631_90230</name>
</gene>
<dbReference type="AlphaFoldDB" id="B5VKG4"/>
<sequence length="345" mass="39432">MNISRCSVHIYVYKKWCVLILHCFIQVFILHIHTELMKIFHTVEEVVQWRTQELRETRFRETIGFVPTMGCLHSGHASLISQSVKENTYTVVSIFVNPSQFAPTEDLDNYPRTLPDDIKLLESLKVDVLFAPNAHVMYPQGIPLDIEEQKGPFVSVLGLSEKLEGKTRPNFFRGVATVVTKLFNIVMADVAYFGQKDIQQFIVLQCMVDELFVNTRLQMMPIVRNNNGLALSSRNKYLCPESLKISENLYRGLKAAENAIRRLAPGGRLSRSEIIDTVTQIWAPYVDSHDFKIDYVSLADFKTLDELSDVENTSEQQPIVISCAVYVTDREKLDTVVRLIDNIVI</sequence>
<reference evidence="13 14" key="1">
    <citation type="journal article" date="2008" name="FEMS Yeast Res.">
        <title>Comparative genome analysis of a Saccharomyces cerevisiae wine strain.</title>
        <authorList>
            <person name="Borneman A.R."/>
            <person name="Forgan A.H."/>
            <person name="Pretorius I.S."/>
            <person name="Chambers P.J."/>
        </authorList>
    </citation>
    <scope>NUCLEOTIDE SEQUENCE [LARGE SCALE GENOMIC DNA]</scope>
    <source>
        <strain evidence="13 14">AWRI1631</strain>
    </source>
</reference>
<dbReference type="Proteomes" id="UP000008988">
    <property type="component" value="Unassembled WGS sequence"/>
</dbReference>
<dbReference type="PANTHER" id="PTHR21299">
    <property type="entry name" value="CYTIDYLATE KINASE/PANTOATE-BETA-ALANINE LIGASE"/>
    <property type="match status" value="1"/>
</dbReference>
<dbReference type="FunFam" id="3.30.1300.10:FF:000002">
    <property type="entry name" value="Pantoate--beta-alanine ligase"/>
    <property type="match status" value="1"/>
</dbReference>
<evidence type="ECO:0000256" key="11">
    <source>
        <dbReference type="ARBA" id="ARBA00048258"/>
    </source>
</evidence>
<evidence type="ECO:0000256" key="3">
    <source>
        <dbReference type="ARBA" id="ARBA00012219"/>
    </source>
</evidence>
<dbReference type="InterPro" id="IPR003721">
    <property type="entry name" value="Pantoate_ligase"/>
</dbReference>
<feature type="transmembrane region" description="Helical" evidence="12">
    <location>
        <begin position="12"/>
        <end position="32"/>
    </location>
</feature>
<dbReference type="EMBL" id="ABSV01001176">
    <property type="protein sequence ID" value="EDZ71581.1"/>
    <property type="molecule type" value="Genomic_DNA"/>
</dbReference>
<keyword evidence="12" id="KW-1133">Transmembrane helix</keyword>
<evidence type="ECO:0000256" key="6">
    <source>
        <dbReference type="ARBA" id="ARBA00022655"/>
    </source>
</evidence>
<keyword evidence="6" id="KW-0566">Pantothenate biosynthesis</keyword>
<dbReference type="UniPathway" id="UPA00028">
    <property type="reaction ID" value="UER00005"/>
</dbReference>
<comment type="pathway">
    <text evidence="1">Cofactor biosynthesis; (R)-pantothenate biosynthesis; (R)-pantothenate from (R)-pantoate and beta-alanine: step 1/1.</text>
</comment>
<keyword evidence="12" id="KW-0472">Membrane</keyword>
<name>B5VKG4_YEAS6</name>
<dbReference type="NCBIfam" id="TIGR00018">
    <property type="entry name" value="panC"/>
    <property type="match status" value="1"/>
</dbReference>
<evidence type="ECO:0000256" key="12">
    <source>
        <dbReference type="SAM" id="Phobius"/>
    </source>
</evidence>
<keyword evidence="8" id="KW-0067">ATP-binding</keyword>
<evidence type="ECO:0000256" key="4">
    <source>
        <dbReference type="ARBA" id="ARBA00015647"/>
    </source>
</evidence>
<dbReference type="GO" id="GO:0015940">
    <property type="term" value="P:pantothenate biosynthetic process"/>
    <property type="evidence" value="ECO:0007669"/>
    <property type="project" value="UniProtKB-UniPathway"/>
</dbReference>
<dbReference type="HAMAP" id="MF_00158">
    <property type="entry name" value="PanC"/>
    <property type="match status" value="1"/>
</dbReference>
<accession>B5VKG4</accession>